<organism evidence="1 2">
    <name type="scientific">Blastococcus brunescens</name>
    <dbReference type="NCBI Taxonomy" id="1564165"/>
    <lineage>
        <taxon>Bacteria</taxon>
        <taxon>Bacillati</taxon>
        <taxon>Actinomycetota</taxon>
        <taxon>Actinomycetes</taxon>
        <taxon>Geodermatophilales</taxon>
        <taxon>Geodermatophilaceae</taxon>
        <taxon>Blastococcus</taxon>
    </lineage>
</organism>
<proteinExistence type="predicted"/>
<sequence length="54" mass="5890">MTSLAIMGLLPSRGVTVGGSVRLEGQELIGAADKKLRCCAGRTWRWCSRTRSPR</sequence>
<evidence type="ECO:0000313" key="2">
    <source>
        <dbReference type="Proteomes" id="UP001324287"/>
    </source>
</evidence>
<accession>A0ABZ1B115</accession>
<protein>
    <submittedName>
        <fullName evidence="1">Uncharacterized protein</fullName>
    </submittedName>
</protein>
<gene>
    <name evidence="1" type="ORF">U6N30_00780</name>
</gene>
<dbReference type="RefSeq" id="WP_324275751.1">
    <property type="nucleotide sequence ID" value="NZ_CP141261.1"/>
</dbReference>
<dbReference type="Proteomes" id="UP001324287">
    <property type="component" value="Chromosome"/>
</dbReference>
<reference evidence="1 2" key="1">
    <citation type="submission" date="2023-12" db="EMBL/GenBank/DDBJ databases">
        <title>Blastococcus brunescens sp. nov., an actonobacterium isolated from sandstone collected in sahara desert.</title>
        <authorList>
            <person name="Gtari M."/>
            <person name="Ghodhbane F."/>
        </authorList>
    </citation>
    <scope>NUCLEOTIDE SEQUENCE [LARGE SCALE GENOMIC DNA]</scope>
    <source>
        <strain evidence="1 2">BMG 8361</strain>
    </source>
</reference>
<keyword evidence="2" id="KW-1185">Reference proteome</keyword>
<dbReference type="EMBL" id="CP141261">
    <property type="protein sequence ID" value="WRL64424.1"/>
    <property type="molecule type" value="Genomic_DNA"/>
</dbReference>
<name>A0ABZ1B115_9ACTN</name>
<evidence type="ECO:0000313" key="1">
    <source>
        <dbReference type="EMBL" id="WRL64424.1"/>
    </source>
</evidence>